<dbReference type="InParanoid" id="A8XZ20"/>
<comment type="similarity">
    <text evidence="2">Belongs to the nematode receptor-like protein sre family.</text>
</comment>
<dbReference type="KEGG" id="cbr:CBG_20962"/>
<evidence type="ECO:0000313" key="7">
    <source>
        <dbReference type="EMBL" id="CAP37887.1"/>
    </source>
</evidence>
<dbReference type="GO" id="GO:0007606">
    <property type="term" value="P:sensory perception of chemical stimulus"/>
    <property type="evidence" value="ECO:0007669"/>
    <property type="project" value="InterPro"/>
</dbReference>
<dbReference type="HOGENOM" id="CLU_063305_3_0_1"/>
<dbReference type="WormBase" id="CBG20962">
    <property type="protein sequence ID" value="CBP48964"/>
    <property type="gene ID" value="WBGene00039858"/>
</dbReference>
<dbReference type="InterPro" id="IPR053365">
    <property type="entry name" value="Nematode_rcpt-like"/>
</dbReference>
<accession>A8XZ20</accession>
<name>A8XZ20_CAEBR</name>
<feature type="transmembrane region" description="Helical" evidence="6">
    <location>
        <begin position="95"/>
        <end position="120"/>
    </location>
</feature>
<evidence type="ECO:0000256" key="1">
    <source>
        <dbReference type="ARBA" id="ARBA00004141"/>
    </source>
</evidence>
<dbReference type="GeneID" id="8573753"/>
<evidence type="ECO:0000313" key="8">
    <source>
        <dbReference type="Proteomes" id="UP000008549"/>
    </source>
</evidence>
<evidence type="ECO:0000256" key="6">
    <source>
        <dbReference type="SAM" id="Phobius"/>
    </source>
</evidence>
<comment type="subcellular location">
    <subcellularLocation>
        <location evidence="1">Membrane</location>
        <topology evidence="1">Multi-pass membrane protein</topology>
    </subcellularLocation>
</comment>
<reference evidence="7 8" key="2">
    <citation type="journal article" date="2011" name="PLoS Genet.">
        <title>Caenorhabditis briggsae recombinant inbred line genotypes reveal inter-strain incompatibility and the evolution of recombination.</title>
        <authorList>
            <person name="Ross J.A."/>
            <person name="Koboldt D.C."/>
            <person name="Staisch J.E."/>
            <person name="Chamberlin H.M."/>
            <person name="Gupta B.P."/>
            <person name="Miller R.D."/>
            <person name="Baird S.E."/>
            <person name="Haag E.S."/>
        </authorList>
    </citation>
    <scope>NUCLEOTIDE SEQUENCE [LARGE SCALE GENOMIC DNA]</scope>
    <source>
        <strain evidence="7 8">AF16</strain>
    </source>
</reference>
<keyword evidence="8" id="KW-1185">Reference proteome</keyword>
<reference evidence="7 8" key="1">
    <citation type="journal article" date="2003" name="PLoS Biol.">
        <title>The genome sequence of Caenorhabditis briggsae: a platform for comparative genomics.</title>
        <authorList>
            <person name="Stein L.D."/>
            <person name="Bao Z."/>
            <person name="Blasiar D."/>
            <person name="Blumenthal T."/>
            <person name="Brent M.R."/>
            <person name="Chen N."/>
            <person name="Chinwalla A."/>
            <person name="Clarke L."/>
            <person name="Clee C."/>
            <person name="Coghlan A."/>
            <person name="Coulson A."/>
            <person name="D'Eustachio P."/>
            <person name="Fitch D.H."/>
            <person name="Fulton L.A."/>
            <person name="Fulton R.E."/>
            <person name="Griffiths-Jones S."/>
            <person name="Harris T.W."/>
            <person name="Hillier L.W."/>
            <person name="Kamath R."/>
            <person name="Kuwabara P.E."/>
            <person name="Mardis E.R."/>
            <person name="Marra M.A."/>
            <person name="Miner T.L."/>
            <person name="Minx P."/>
            <person name="Mullikin J.C."/>
            <person name="Plumb R.W."/>
            <person name="Rogers J."/>
            <person name="Schein J.E."/>
            <person name="Sohrmann M."/>
            <person name="Spieth J."/>
            <person name="Stajich J.E."/>
            <person name="Wei C."/>
            <person name="Willey D."/>
            <person name="Wilson R.K."/>
            <person name="Durbin R."/>
            <person name="Waterston R.H."/>
        </authorList>
    </citation>
    <scope>NUCLEOTIDE SEQUENCE [LARGE SCALE GENOMIC DNA]</scope>
    <source>
        <strain evidence="7 8">AF16</strain>
    </source>
</reference>
<feature type="transmembrane region" description="Helical" evidence="6">
    <location>
        <begin position="62"/>
        <end position="89"/>
    </location>
</feature>
<evidence type="ECO:0000256" key="3">
    <source>
        <dbReference type="ARBA" id="ARBA00022692"/>
    </source>
</evidence>
<organism evidence="7 8">
    <name type="scientific">Caenorhabditis briggsae</name>
    <dbReference type="NCBI Taxonomy" id="6238"/>
    <lineage>
        <taxon>Eukaryota</taxon>
        <taxon>Metazoa</taxon>
        <taxon>Ecdysozoa</taxon>
        <taxon>Nematoda</taxon>
        <taxon>Chromadorea</taxon>
        <taxon>Rhabditida</taxon>
        <taxon>Rhabditina</taxon>
        <taxon>Rhabditomorpha</taxon>
        <taxon>Rhabditoidea</taxon>
        <taxon>Rhabditidae</taxon>
        <taxon>Peloderinae</taxon>
        <taxon>Caenorhabditis</taxon>
    </lineage>
</organism>
<dbReference type="GO" id="GO:0016020">
    <property type="term" value="C:membrane"/>
    <property type="evidence" value="ECO:0007669"/>
    <property type="project" value="UniProtKB-SubCell"/>
</dbReference>
<dbReference type="PANTHER" id="PTHR47757">
    <property type="entry name" value="SERPENTINE RECEPTOR, CLASS E (EPSILON)-RELATED"/>
    <property type="match status" value="1"/>
</dbReference>
<dbReference type="Proteomes" id="UP000008549">
    <property type="component" value="Unassembled WGS sequence"/>
</dbReference>
<dbReference type="eggNOG" id="ENOG502TIP4">
    <property type="taxonomic scope" value="Eukaryota"/>
</dbReference>
<dbReference type="RefSeq" id="XP_002631754.1">
    <property type="nucleotide sequence ID" value="XM_002631708.1"/>
</dbReference>
<dbReference type="PANTHER" id="PTHR47757:SF1">
    <property type="entry name" value="SERPENTINE RECEPTOR, CLASS E (EPSILON)"/>
    <property type="match status" value="1"/>
</dbReference>
<keyword evidence="5 6" id="KW-0472">Membrane</keyword>
<evidence type="ECO:0000313" key="9">
    <source>
        <dbReference type="WormBase" id="CBG20962"/>
    </source>
</evidence>
<proteinExistence type="inferred from homology"/>
<dbReference type="AlphaFoldDB" id="A8XZ20"/>
<gene>
    <name evidence="7 9" type="ORF">CBG20962</name>
    <name evidence="7" type="ORF">CBG_20962</name>
</gene>
<feature type="transmembrane region" description="Helical" evidence="6">
    <location>
        <begin position="6"/>
        <end position="27"/>
    </location>
</feature>
<dbReference type="EMBL" id="HE600928">
    <property type="protein sequence ID" value="CAP37887.1"/>
    <property type="molecule type" value="Genomic_DNA"/>
</dbReference>
<dbReference type="InterPro" id="IPR004151">
    <property type="entry name" value="7TM_GPCR_serpentine_rcpt_Sre"/>
</dbReference>
<protein>
    <submittedName>
        <fullName evidence="7">Protein CBG20962</fullName>
    </submittedName>
</protein>
<dbReference type="Pfam" id="PF03125">
    <property type="entry name" value="Sre"/>
    <property type="match status" value="1"/>
</dbReference>
<keyword evidence="3 6" id="KW-0812">Transmembrane</keyword>
<dbReference type="CTD" id="8573753"/>
<evidence type="ECO:0000256" key="2">
    <source>
        <dbReference type="ARBA" id="ARBA00006803"/>
    </source>
</evidence>
<evidence type="ECO:0000256" key="4">
    <source>
        <dbReference type="ARBA" id="ARBA00022989"/>
    </source>
</evidence>
<evidence type="ECO:0000256" key="5">
    <source>
        <dbReference type="ARBA" id="ARBA00023136"/>
    </source>
</evidence>
<keyword evidence="4 6" id="KW-1133">Transmembrane helix</keyword>
<sequence length="171" mass="19495">MQMVPTVAGCMICVATSCVLFIIILIVNLKINILQSKTGSGVILYTLAFRFQVKENIRALKLAYRVLVCIGVYIFVLCIILFTLFFDVIPSMNQILIFLLENCIYLNPLVICSVIFYSIAPWKKALLHDYPFLQSGFFVSSKTQRASSSKASYRQTADLYFTQLQTSWFKK</sequence>